<proteinExistence type="predicted"/>
<comment type="caution">
    <text evidence="2">The sequence shown here is derived from an EMBL/GenBank/DDBJ whole genome shotgun (WGS) entry which is preliminary data.</text>
</comment>
<name>A0A135RUZ4_9PEZI</name>
<evidence type="ECO:0000313" key="3">
    <source>
        <dbReference type="Proteomes" id="UP000070054"/>
    </source>
</evidence>
<gene>
    <name evidence="2" type="ORF">CNYM01_12953</name>
</gene>
<reference evidence="2 3" key="1">
    <citation type="submission" date="2014-02" db="EMBL/GenBank/DDBJ databases">
        <title>The genome sequence of Colletotrichum nymphaeae SA-01.</title>
        <authorList>
            <person name="Baroncelli R."/>
            <person name="Thon M.R."/>
        </authorList>
    </citation>
    <scope>NUCLEOTIDE SEQUENCE [LARGE SCALE GENOMIC DNA]</scope>
    <source>
        <strain evidence="2 3">SA-01</strain>
    </source>
</reference>
<keyword evidence="1" id="KW-1133">Transmembrane helix</keyword>
<organism evidence="2 3">
    <name type="scientific">Colletotrichum nymphaeae SA-01</name>
    <dbReference type="NCBI Taxonomy" id="1460502"/>
    <lineage>
        <taxon>Eukaryota</taxon>
        <taxon>Fungi</taxon>
        <taxon>Dikarya</taxon>
        <taxon>Ascomycota</taxon>
        <taxon>Pezizomycotina</taxon>
        <taxon>Sordariomycetes</taxon>
        <taxon>Hypocreomycetidae</taxon>
        <taxon>Glomerellales</taxon>
        <taxon>Glomerellaceae</taxon>
        <taxon>Colletotrichum</taxon>
        <taxon>Colletotrichum acutatum species complex</taxon>
    </lineage>
</organism>
<evidence type="ECO:0000256" key="1">
    <source>
        <dbReference type="SAM" id="Phobius"/>
    </source>
</evidence>
<evidence type="ECO:0000313" key="2">
    <source>
        <dbReference type="EMBL" id="KXH27516.1"/>
    </source>
</evidence>
<dbReference type="Proteomes" id="UP000070054">
    <property type="component" value="Unassembled WGS sequence"/>
</dbReference>
<keyword evidence="3" id="KW-1185">Reference proteome</keyword>
<keyword evidence="1" id="KW-0472">Membrane</keyword>
<keyword evidence="1" id="KW-0812">Transmembrane</keyword>
<protein>
    <submittedName>
        <fullName evidence="2">Uncharacterized protein</fullName>
    </submittedName>
</protein>
<dbReference type="AlphaFoldDB" id="A0A135RUZ4"/>
<sequence>MLEYEKPFLGIAIEQPFFARIDLCYPIKLSFPPPLRTWGRLSEFSLATPYAIFYRTMLDYRNAQELLRHWSFGLCLVDDMHFLALVALFCKQYQRVPKATDGGIREHLKAVDRRRRRLGVPSNTHATLIFKRQVTWQGWAPTPSTRETRRRKVSYLRKLSDRQTHRVRDTPPSAGHPVPGMKSSLLHLVRLLIAGFLCTLIVYIHFSSGYRCEKENHRHLPTGRQGSFFAGGKQSSS</sequence>
<dbReference type="EMBL" id="JEMN01001769">
    <property type="protein sequence ID" value="KXH27516.1"/>
    <property type="molecule type" value="Genomic_DNA"/>
</dbReference>
<feature type="transmembrane region" description="Helical" evidence="1">
    <location>
        <begin position="188"/>
        <end position="206"/>
    </location>
</feature>
<accession>A0A135RUZ4</accession>